<protein>
    <submittedName>
        <fullName evidence="3">LytTR family transcriptional regulator</fullName>
    </submittedName>
</protein>
<feature type="domain" description="HTH LytTR-type" evidence="2">
    <location>
        <begin position="149"/>
        <end position="253"/>
    </location>
</feature>
<feature type="transmembrane region" description="Helical" evidence="1">
    <location>
        <begin position="42"/>
        <end position="62"/>
    </location>
</feature>
<organism evidence="3 4">
    <name type="scientific">Algoriphagus aestuariicola</name>
    <dbReference type="NCBI Taxonomy" id="1852016"/>
    <lineage>
        <taxon>Bacteria</taxon>
        <taxon>Pseudomonadati</taxon>
        <taxon>Bacteroidota</taxon>
        <taxon>Cytophagia</taxon>
        <taxon>Cytophagales</taxon>
        <taxon>Cyclobacteriaceae</taxon>
        <taxon>Algoriphagus</taxon>
    </lineage>
</organism>
<dbReference type="RefSeq" id="WP_206570294.1">
    <property type="nucleotide sequence ID" value="NZ_JAFKCW010000003.1"/>
</dbReference>
<dbReference type="PANTHER" id="PTHR37299">
    <property type="entry name" value="TRANSCRIPTIONAL REGULATOR-RELATED"/>
    <property type="match status" value="1"/>
</dbReference>
<accession>A0ABS3BSN6</accession>
<dbReference type="SMART" id="SM00850">
    <property type="entry name" value="LytTR"/>
    <property type="match status" value="1"/>
</dbReference>
<keyword evidence="4" id="KW-1185">Reference proteome</keyword>
<name>A0ABS3BSN6_9BACT</name>
<gene>
    <name evidence="3" type="ORF">J0A67_15600</name>
</gene>
<keyword evidence="1" id="KW-0472">Membrane</keyword>
<feature type="transmembrane region" description="Helical" evidence="1">
    <location>
        <begin position="74"/>
        <end position="99"/>
    </location>
</feature>
<evidence type="ECO:0000256" key="1">
    <source>
        <dbReference type="SAM" id="Phobius"/>
    </source>
</evidence>
<dbReference type="PANTHER" id="PTHR37299:SF1">
    <property type="entry name" value="STAGE 0 SPORULATION PROTEIN A HOMOLOG"/>
    <property type="match status" value="1"/>
</dbReference>
<sequence>MSKLKKARNLILLLIALLGITILQDYLQSNYQDYAFYLSESLLFNLYWPLIIPVTLILRAAFRRSKIESKWTKRALFVLLASTLHLLIFAFLVYAVSGLFYSHTFGFYDNLIYSISNDLYKYLLIYTAISLIPDQASKAQKETERLDFLLFQSGKKTEKVSAESIIYLSAATPYVEFFTAEKKYLQQGSLKSFSEKLDPAVFVRIHKTTLVNVRKVDSLHSRGNGDYDLLLSNGQQLRLSRNYVSEFRSRFEKAPTA</sequence>
<dbReference type="EMBL" id="JAFKCW010000003">
    <property type="protein sequence ID" value="MBN7802299.1"/>
    <property type="molecule type" value="Genomic_DNA"/>
</dbReference>
<keyword evidence="1" id="KW-1133">Transmembrane helix</keyword>
<dbReference type="InterPro" id="IPR007492">
    <property type="entry name" value="LytTR_DNA-bd_dom"/>
</dbReference>
<dbReference type="Proteomes" id="UP000664698">
    <property type="component" value="Unassembled WGS sequence"/>
</dbReference>
<dbReference type="PROSITE" id="PS50930">
    <property type="entry name" value="HTH_LYTTR"/>
    <property type="match status" value="1"/>
</dbReference>
<dbReference type="Gene3D" id="2.40.50.1020">
    <property type="entry name" value="LytTr DNA-binding domain"/>
    <property type="match status" value="1"/>
</dbReference>
<evidence type="ECO:0000259" key="2">
    <source>
        <dbReference type="PROSITE" id="PS50930"/>
    </source>
</evidence>
<dbReference type="Pfam" id="PF04397">
    <property type="entry name" value="LytTR"/>
    <property type="match status" value="1"/>
</dbReference>
<evidence type="ECO:0000313" key="3">
    <source>
        <dbReference type="EMBL" id="MBN7802299.1"/>
    </source>
</evidence>
<proteinExistence type="predicted"/>
<evidence type="ECO:0000313" key="4">
    <source>
        <dbReference type="Proteomes" id="UP000664698"/>
    </source>
</evidence>
<reference evidence="3 4" key="1">
    <citation type="submission" date="2021-03" db="EMBL/GenBank/DDBJ databases">
        <title>novel species isolated from a fishpond in China.</title>
        <authorList>
            <person name="Lu H."/>
            <person name="Cai Z."/>
        </authorList>
    </citation>
    <scope>NUCLEOTIDE SEQUENCE [LARGE SCALE GENOMIC DNA]</scope>
    <source>
        <strain evidence="3 4">JCM 31546</strain>
    </source>
</reference>
<dbReference type="InterPro" id="IPR046947">
    <property type="entry name" value="LytR-like"/>
</dbReference>
<keyword evidence="1" id="KW-0812">Transmembrane</keyword>
<comment type="caution">
    <text evidence="3">The sequence shown here is derived from an EMBL/GenBank/DDBJ whole genome shotgun (WGS) entry which is preliminary data.</text>
</comment>